<dbReference type="InterPro" id="IPR050925">
    <property type="entry name" value="Rhomboid_protease_S54"/>
</dbReference>
<dbReference type="PANTHER" id="PTHR43731">
    <property type="entry name" value="RHOMBOID PROTEASE"/>
    <property type="match status" value="1"/>
</dbReference>
<comment type="caution">
    <text evidence="9">The sequence shown here is derived from an EMBL/GenBank/DDBJ whole genome shotgun (WGS) entry which is preliminary data.</text>
</comment>
<evidence type="ECO:0000313" key="9">
    <source>
        <dbReference type="EMBL" id="EKE43299.1"/>
    </source>
</evidence>
<name>K2HJX0_9RHOB</name>
<dbReference type="Pfam" id="PF01694">
    <property type="entry name" value="Rhomboid"/>
    <property type="match status" value="1"/>
</dbReference>
<dbReference type="InterPro" id="IPR035952">
    <property type="entry name" value="Rhomboid-like_sf"/>
</dbReference>
<protein>
    <submittedName>
        <fullName evidence="9">Putative Rhomboid family membrane protein</fullName>
    </submittedName>
</protein>
<comment type="similarity">
    <text evidence="2">Belongs to the peptidase S54 family.</text>
</comment>
<dbReference type="Gene3D" id="1.20.1540.10">
    <property type="entry name" value="Rhomboid-like"/>
    <property type="match status" value="1"/>
</dbReference>
<feature type="domain" description="Peptidase S54 rhomboid" evidence="8">
    <location>
        <begin position="59"/>
        <end position="190"/>
    </location>
</feature>
<evidence type="ECO:0000256" key="3">
    <source>
        <dbReference type="ARBA" id="ARBA00022692"/>
    </source>
</evidence>
<accession>K2HJX0</accession>
<organism evidence="9 10">
    <name type="scientific">Oceaniovalibus guishaninsula JLT2003</name>
    <dbReference type="NCBI Taxonomy" id="1231392"/>
    <lineage>
        <taxon>Bacteria</taxon>
        <taxon>Pseudomonadati</taxon>
        <taxon>Pseudomonadota</taxon>
        <taxon>Alphaproteobacteria</taxon>
        <taxon>Rhodobacterales</taxon>
        <taxon>Roseobacteraceae</taxon>
        <taxon>Oceaniovalibus</taxon>
    </lineage>
</organism>
<keyword evidence="3 7" id="KW-0812">Transmembrane</keyword>
<dbReference type="InterPro" id="IPR022764">
    <property type="entry name" value="Peptidase_S54_rhomboid_dom"/>
</dbReference>
<keyword evidence="4" id="KW-0378">Hydrolase</keyword>
<keyword evidence="5 7" id="KW-1133">Transmembrane helix</keyword>
<dbReference type="GO" id="GO:0016020">
    <property type="term" value="C:membrane"/>
    <property type="evidence" value="ECO:0007669"/>
    <property type="project" value="UniProtKB-SubCell"/>
</dbReference>
<dbReference type="PANTHER" id="PTHR43731:SF14">
    <property type="entry name" value="PRESENILIN-ASSOCIATED RHOMBOID-LIKE PROTEIN, MITOCHONDRIAL"/>
    <property type="match status" value="1"/>
</dbReference>
<evidence type="ECO:0000256" key="7">
    <source>
        <dbReference type="SAM" id="Phobius"/>
    </source>
</evidence>
<feature type="transmembrane region" description="Helical" evidence="7">
    <location>
        <begin position="149"/>
        <end position="172"/>
    </location>
</feature>
<reference evidence="9 10" key="1">
    <citation type="journal article" date="2012" name="J. Bacteriol.">
        <title>Draft Genome Sequence of Oceaniovalibus guishaninsula JLT2003T.</title>
        <authorList>
            <person name="Tang K."/>
            <person name="Liu K."/>
            <person name="Jiao N."/>
        </authorList>
    </citation>
    <scope>NUCLEOTIDE SEQUENCE [LARGE SCALE GENOMIC DNA]</scope>
    <source>
        <strain evidence="9 10">JLT2003</strain>
    </source>
</reference>
<evidence type="ECO:0000256" key="1">
    <source>
        <dbReference type="ARBA" id="ARBA00004141"/>
    </source>
</evidence>
<feature type="transmembrane region" description="Helical" evidence="7">
    <location>
        <begin position="119"/>
        <end position="137"/>
    </location>
</feature>
<dbReference type="EMBL" id="AMGO01000067">
    <property type="protein sequence ID" value="EKE43299.1"/>
    <property type="molecule type" value="Genomic_DNA"/>
</dbReference>
<dbReference type="GO" id="GO:0004252">
    <property type="term" value="F:serine-type endopeptidase activity"/>
    <property type="evidence" value="ECO:0007669"/>
    <property type="project" value="InterPro"/>
</dbReference>
<sequence length="205" mass="22441">MLIAIAIVCCGIEGTLWLADWGLFGPYRWRVMSLEYGAFWRGLLLNWKPNYPGQPQAMFVTYAFLHGGPLHLLGNMLVLAWIGPQLADRVGQARFGLVWLVSLLGGAVAFALLSASLSPMVGASGALFGVIGALVALRWRTDRDWRRVAWASGGLVLLNLVTLIAQGGILAWETHLGGYLGGLLAGARLTYRQFDEDEWHSDFGR</sequence>
<feature type="transmembrane region" description="Helical" evidence="7">
    <location>
        <begin position="95"/>
        <end position="113"/>
    </location>
</feature>
<evidence type="ECO:0000256" key="5">
    <source>
        <dbReference type="ARBA" id="ARBA00022989"/>
    </source>
</evidence>
<keyword evidence="6 7" id="KW-0472">Membrane</keyword>
<evidence type="ECO:0000256" key="6">
    <source>
        <dbReference type="ARBA" id="ARBA00023136"/>
    </source>
</evidence>
<dbReference type="SUPFAM" id="SSF144091">
    <property type="entry name" value="Rhomboid-like"/>
    <property type="match status" value="1"/>
</dbReference>
<evidence type="ECO:0000256" key="4">
    <source>
        <dbReference type="ARBA" id="ARBA00022801"/>
    </source>
</evidence>
<evidence type="ECO:0000256" key="2">
    <source>
        <dbReference type="ARBA" id="ARBA00009045"/>
    </source>
</evidence>
<dbReference type="STRING" id="1231392.OCGS_2636"/>
<gene>
    <name evidence="9" type="ORF">OCGS_2636</name>
</gene>
<evidence type="ECO:0000313" key="10">
    <source>
        <dbReference type="Proteomes" id="UP000006765"/>
    </source>
</evidence>
<evidence type="ECO:0000259" key="8">
    <source>
        <dbReference type="Pfam" id="PF01694"/>
    </source>
</evidence>
<dbReference type="Proteomes" id="UP000006765">
    <property type="component" value="Unassembled WGS sequence"/>
</dbReference>
<feature type="transmembrane region" description="Helical" evidence="7">
    <location>
        <begin position="59"/>
        <end position="83"/>
    </location>
</feature>
<dbReference type="eggNOG" id="COG0705">
    <property type="taxonomic scope" value="Bacteria"/>
</dbReference>
<keyword evidence="10" id="KW-1185">Reference proteome</keyword>
<comment type="subcellular location">
    <subcellularLocation>
        <location evidence="1">Membrane</location>
        <topology evidence="1">Multi-pass membrane protein</topology>
    </subcellularLocation>
</comment>
<proteinExistence type="inferred from homology"/>
<dbReference type="AlphaFoldDB" id="K2HJX0"/>